<accession>A0A401YT84</accession>
<dbReference type="GO" id="GO:0005829">
    <property type="term" value="C:cytosol"/>
    <property type="evidence" value="ECO:0007669"/>
    <property type="project" value="TreeGrafter"/>
</dbReference>
<name>A0A401YT84_9ACTN</name>
<dbReference type="InterPro" id="IPR036594">
    <property type="entry name" value="Meth_synthase_dom"/>
</dbReference>
<dbReference type="Gene3D" id="3.40.50.280">
    <property type="entry name" value="Cobalamin-binding domain"/>
    <property type="match status" value="1"/>
</dbReference>
<dbReference type="Gene3D" id="1.10.1240.10">
    <property type="entry name" value="Methionine synthase domain"/>
    <property type="match status" value="1"/>
</dbReference>
<evidence type="ECO:0000259" key="3">
    <source>
        <dbReference type="PROSITE" id="PS51332"/>
    </source>
</evidence>
<keyword evidence="5" id="KW-1185">Reference proteome</keyword>
<dbReference type="GO" id="GO:0046872">
    <property type="term" value="F:metal ion binding"/>
    <property type="evidence" value="ECO:0007669"/>
    <property type="project" value="UniProtKB-KW"/>
</dbReference>
<feature type="domain" description="B12-binding" evidence="3">
    <location>
        <begin position="134"/>
        <end position="260"/>
    </location>
</feature>
<dbReference type="AlphaFoldDB" id="A0A401YT84"/>
<evidence type="ECO:0000256" key="2">
    <source>
        <dbReference type="ARBA" id="ARBA00023285"/>
    </source>
</evidence>
<proteinExistence type="predicted"/>
<dbReference type="Pfam" id="PF02607">
    <property type="entry name" value="B12-binding_2"/>
    <property type="match status" value="1"/>
</dbReference>
<dbReference type="EMBL" id="BIFH01000025">
    <property type="protein sequence ID" value="GCD97789.1"/>
    <property type="molecule type" value="Genomic_DNA"/>
</dbReference>
<keyword evidence="1" id="KW-0479">Metal-binding</keyword>
<gene>
    <name evidence="4" type="ORF">EHYA_05485</name>
</gene>
<protein>
    <submittedName>
        <fullName evidence="4">Cobalamin-binding protein</fullName>
    </submittedName>
</protein>
<evidence type="ECO:0000313" key="4">
    <source>
        <dbReference type="EMBL" id="GCD97789.1"/>
    </source>
</evidence>
<comment type="caution">
    <text evidence="4">The sequence shown here is derived from an EMBL/GenBank/DDBJ whole genome shotgun (WGS) entry which is preliminary data.</text>
</comment>
<evidence type="ECO:0000313" key="5">
    <source>
        <dbReference type="Proteomes" id="UP000286931"/>
    </source>
</evidence>
<dbReference type="PANTHER" id="PTHR45833">
    <property type="entry name" value="METHIONINE SYNTHASE"/>
    <property type="match status" value="1"/>
</dbReference>
<sequence length="395" mass="41645">MPAGTVMTSTVKASTVKTGTVKTGTVTTGTVNAAKGTADTAAPPTPSDLAERLWTAVIGRDEPAAMALATAAADAGADGETLLLDVVAAVQRRVGHEWAANRIGVAEEHAATAIIDRVVTVLAHRPTPPPSRTRGNVTVACVDGEWHSLPARLLAETLTGRGWRVDFLGAHTPTPHLIAHVHQSNPAAALLSASLPTHLPTAHQAVTAVQSLGIPVMVGGAAFGTDGRYARLLGADAWAPDARGAADRLARGITARHAERRHEIDDLPHLADQEYTFVKSNRTTLVRRCLAALDERGPDTRAYSAAQRERTAEDLAHIVDFLATALYVDEADLFTSFIGWTRDILTARNVPAAGLRLGLDILTEQLRDFPRALGFIRVAIDTLPTAPAHSGPGTA</sequence>
<dbReference type="Pfam" id="PF02310">
    <property type="entry name" value="B12-binding"/>
    <property type="match status" value="1"/>
</dbReference>
<dbReference type="GO" id="GO:0050667">
    <property type="term" value="P:homocysteine metabolic process"/>
    <property type="evidence" value="ECO:0007669"/>
    <property type="project" value="TreeGrafter"/>
</dbReference>
<dbReference type="PANTHER" id="PTHR45833:SF1">
    <property type="entry name" value="METHIONINE SYNTHASE"/>
    <property type="match status" value="1"/>
</dbReference>
<evidence type="ECO:0000256" key="1">
    <source>
        <dbReference type="ARBA" id="ARBA00022723"/>
    </source>
</evidence>
<dbReference type="PROSITE" id="PS51332">
    <property type="entry name" value="B12_BINDING"/>
    <property type="match status" value="1"/>
</dbReference>
<dbReference type="InterPro" id="IPR050554">
    <property type="entry name" value="Met_Synthase/Corrinoid"/>
</dbReference>
<dbReference type="InterPro" id="IPR036724">
    <property type="entry name" value="Cobalamin-bd_sf"/>
</dbReference>
<dbReference type="InterPro" id="IPR003759">
    <property type="entry name" value="Cbl-bd_cap"/>
</dbReference>
<reference evidence="4 5" key="1">
    <citation type="submission" date="2018-12" db="EMBL/GenBank/DDBJ databases">
        <title>Draft genome sequence of Embleya hyalina NBRC 13850T.</title>
        <authorList>
            <person name="Komaki H."/>
            <person name="Hosoyama A."/>
            <person name="Kimura A."/>
            <person name="Ichikawa N."/>
            <person name="Tamura T."/>
        </authorList>
    </citation>
    <scope>NUCLEOTIDE SEQUENCE [LARGE SCALE GENOMIC DNA]</scope>
    <source>
        <strain evidence="4 5">NBRC 13850</strain>
    </source>
</reference>
<dbReference type="GO" id="GO:0046653">
    <property type="term" value="P:tetrahydrofolate metabolic process"/>
    <property type="evidence" value="ECO:0007669"/>
    <property type="project" value="TreeGrafter"/>
</dbReference>
<organism evidence="4 5">
    <name type="scientific">Embleya hyalina</name>
    <dbReference type="NCBI Taxonomy" id="516124"/>
    <lineage>
        <taxon>Bacteria</taxon>
        <taxon>Bacillati</taxon>
        <taxon>Actinomycetota</taxon>
        <taxon>Actinomycetes</taxon>
        <taxon>Kitasatosporales</taxon>
        <taxon>Streptomycetaceae</taxon>
        <taxon>Embleya</taxon>
    </lineage>
</organism>
<dbReference type="InterPro" id="IPR006158">
    <property type="entry name" value="Cobalamin-bd"/>
</dbReference>
<dbReference type="GO" id="GO:0031419">
    <property type="term" value="F:cobalamin binding"/>
    <property type="evidence" value="ECO:0007669"/>
    <property type="project" value="InterPro"/>
</dbReference>
<keyword evidence="2" id="KW-0170">Cobalt</keyword>
<dbReference type="SUPFAM" id="SSF52242">
    <property type="entry name" value="Cobalamin (vitamin B12)-binding domain"/>
    <property type="match status" value="1"/>
</dbReference>
<dbReference type="Proteomes" id="UP000286931">
    <property type="component" value="Unassembled WGS sequence"/>
</dbReference>
<dbReference type="GO" id="GO:0008705">
    <property type="term" value="F:methionine synthase activity"/>
    <property type="evidence" value="ECO:0007669"/>
    <property type="project" value="TreeGrafter"/>
</dbReference>